<evidence type="ECO:0000313" key="2">
    <source>
        <dbReference type="Proteomes" id="UP001303046"/>
    </source>
</evidence>
<comment type="caution">
    <text evidence="1">The sequence shown here is derived from an EMBL/GenBank/DDBJ whole genome shotgun (WGS) entry which is preliminary data.</text>
</comment>
<sequence length="158" mass="17892">MQLMFLDSEAAFDSPHRGPLFNALRADGVPEKLVSLFDDMNQRRTAAFRTPAGCTTPLEVIAASLPIMMYGSETWVAPSTMTERLDCMEKKLIKRLFGYFWPRRKSTKSKSKTEFARMIAQEAHTSFHCGIAHTMANIGETPAEVEIDPNMVWMLQDE</sequence>
<gene>
    <name evidence="1" type="primary">Necator_chrX.g24494</name>
    <name evidence="1" type="ORF">RB195_024329</name>
</gene>
<organism evidence="1 2">
    <name type="scientific">Necator americanus</name>
    <name type="common">Human hookworm</name>
    <dbReference type="NCBI Taxonomy" id="51031"/>
    <lineage>
        <taxon>Eukaryota</taxon>
        <taxon>Metazoa</taxon>
        <taxon>Ecdysozoa</taxon>
        <taxon>Nematoda</taxon>
        <taxon>Chromadorea</taxon>
        <taxon>Rhabditida</taxon>
        <taxon>Rhabditina</taxon>
        <taxon>Rhabditomorpha</taxon>
        <taxon>Strongyloidea</taxon>
        <taxon>Ancylostomatidae</taxon>
        <taxon>Bunostominae</taxon>
        <taxon>Necator</taxon>
    </lineage>
</organism>
<keyword evidence="2" id="KW-1185">Reference proteome</keyword>
<dbReference type="EMBL" id="JAVFWL010000006">
    <property type="protein sequence ID" value="KAK6763947.1"/>
    <property type="molecule type" value="Genomic_DNA"/>
</dbReference>
<protein>
    <recommendedName>
        <fullName evidence="3">Reverse transcriptase domain-containing protein</fullName>
    </recommendedName>
</protein>
<proteinExistence type="predicted"/>
<reference evidence="1 2" key="1">
    <citation type="submission" date="2023-08" db="EMBL/GenBank/DDBJ databases">
        <title>A Necator americanus chromosomal reference genome.</title>
        <authorList>
            <person name="Ilik V."/>
            <person name="Petrzelkova K.J."/>
            <person name="Pardy F."/>
            <person name="Fuh T."/>
            <person name="Niatou-Singa F.S."/>
            <person name="Gouil Q."/>
            <person name="Baker L."/>
            <person name="Ritchie M.E."/>
            <person name="Jex A.R."/>
            <person name="Gazzola D."/>
            <person name="Li H."/>
            <person name="Toshio Fujiwara R."/>
            <person name="Zhan B."/>
            <person name="Aroian R.V."/>
            <person name="Pafco B."/>
            <person name="Schwarz E.M."/>
        </authorList>
    </citation>
    <scope>NUCLEOTIDE SEQUENCE [LARGE SCALE GENOMIC DNA]</scope>
    <source>
        <strain evidence="1 2">Aroian</strain>
        <tissue evidence="1">Whole animal</tissue>
    </source>
</reference>
<dbReference type="Proteomes" id="UP001303046">
    <property type="component" value="Unassembled WGS sequence"/>
</dbReference>
<evidence type="ECO:0000313" key="1">
    <source>
        <dbReference type="EMBL" id="KAK6763947.1"/>
    </source>
</evidence>
<name>A0ABR1EMP7_NECAM</name>
<evidence type="ECO:0008006" key="3">
    <source>
        <dbReference type="Google" id="ProtNLM"/>
    </source>
</evidence>
<accession>A0ABR1EMP7</accession>